<reference evidence="3" key="1">
    <citation type="journal article" date="2020" name="Genome Biol.">
        <title>Gamete binning: chromosome-level and haplotype-resolved genome assembly enabled by high-throughput single-cell sequencing of gamete genomes.</title>
        <authorList>
            <person name="Campoy J.A."/>
            <person name="Sun H."/>
            <person name="Goel M."/>
            <person name="Jiao W.-B."/>
            <person name="Folz-Donahue K."/>
            <person name="Wang N."/>
            <person name="Rubio M."/>
            <person name="Liu C."/>
            <person name="Kukat C."/>
            <person name="Ruiz D."/>
            <person name="Huettel B."/>
            <person name="Schneeberger K."/>
        </authorList>
    </citation>
    <scope>NUCLEOTIDE SEQUENCE [LARGE SCALE GENOMIC DNA]</scope>
    <source>
        <strain evidence="3">cv. Rojo Pasion</strain>
    </source>
</reference>
<name>A0A6J5XMQ2_PRUAR</name>
<accession>A0A6J5XMQ2</accession>
<feature type="region of interest" description="Disordered" evidence="1">
    <location>
        <begin position="1"/>
        <end position="80"/>
    </location>
</feature>
<evidence type="ECO:0000256" key="1">
    <source>
        <dbReference type="SAM" id="MobiDB-lite"/>
    </source>
</evidence>
<feature type="compositionally biased region" description="Basic and acidic residues" evidence="1">
    <location>
        <begin position="60"/>
        <end position="71"/>
    </location>
</feature>
<gene>
    <name evidence="2" type="ORF">ORAREDHAP_LOCUS39845</name>
</gene>
<feature type="compositionally biased region" description="Basic and acidic residues" evidence="1">
    <location>
        <begin position="16"/>
        <end position="27"/>
    </location>
</feature>
<organism evidence="2 3">
    <name type="scientific">Prunus armeniaca</name>
    <name type="common">Apricot</name>
    <name type="synonym">Armeniaca vulgaris</name>
    <dbReference type="NCBI Taxonomy" id="36596"/>
    <lineage>
        <taxon>Eukaryota</taxon>
        <taxon>Viridiplantae</taxon>
        <taxon>Streptophyta</taxon>
        <taxon>Embryophyta</taxon>
        <taxon>Tracheophyta</taxon>
        <taxon>Spermatophyta</taxon>
        <taxon>Magnoliopsida</taxon>
        <taxon>eudicotyledons</taxon>
        <taxon>Gunneridae</taxon>
        <taxon>Pentapetalae</taxon>
        <taxon>rosids</taxon>
        <taxon>fabids</taxon>
        <taxon>Rosales</taxon>
        <taxon>Rosaceae</taxon>
        <taxon>Amygdaloideae</taxon>
        <taxon>Amygdaleae</taxon>
        <taxon>Prunus</taxon>
    </lineage>
</organism>
<evidence type="ECO:0000313" key="3">
    <source>
        <dbReference type="Proteomes" id="UP000507245"/>
    </source>
</evidence>
<proteinExistence type="predicted"/>
<protein>
    <submittedName>
        <fullName evidence="2">Uncharacterized protein</fullName>
    </submittedName>
</protein>
<dbReference type="Proteomes" id="UP000507245">
    <property type="component" value="Unassembled WGS sequence"/>
</dbReference>
<sequence>MIWTPECPALKLSRHPSKEIGAEDKPLIPRPGSAPRKLAASDSAKIQEGIGSSPNSALPKLREHGPHDRSPASEPRTQLQLWSKLTFSSPRTPSFSPKNRSKYTAPISHREHILFLQKSPSHPCRSARAELNQMKAPFFESSWRTRVNLAPCRTSPEKAKPTLAEWQGSWKF</sequence>
<keyword evidence="3" id="KW-1185">Reference proteome</keyword>
<evidence type="ECO:0000313" key="2">
    <source>
        <dbReference type="EMBL" id="CAB4315216.1"/>
    </source>
</evidence>
<dbReference type="AlphaFoldDB" id="A0A6J5XMQ2"/>
<dbReference type="EMBL" id="CAEKKB010000006">
    <property type="protein sequence ID" value="CAB4315216.1"/>
    <property type="molecule type" value="Genomic_DNA"/>
</dbReference>